<reference evidence="2" key="1">
    <citation type="journal article" date="2019" name="Int. J. Syst. Evol. Microbiol.">
        <title>The Global Catalogue of Microorganisms (GCM) 10K type strain sequencing project: providing services to taxonomists for standard genome sequencing and annotation.</title>
        <authorList>
            <consortium name="The Broad Institute Genomics Platform"/>
            <consortium name="The Broad Institute Genome Sequencing Center for Infectious Disease"/>
            <person name="Wu L."/>
            <person name="Ma J."/>
        </authorList>
    </citation>
    <scope>NUCLEOTIDE SEQUENCE [LARGE SCALE GENOMIC DNA]</scope>
    <source>
        <strain evidence="2">CGMCC 1.15288</strain>
    </source>
</reference>
<dbReference type="Proteomes" id="UP000600214">
    <property type="component" value="Unassembled WGS sequence"/>
</dbReference>
<dbReference type="Gene3D" id="3.10.20.30">
    <property type="match status" value="1"/>
</dbReference>
<accession>A0ABQ1Z1A9</accession>
<dbReference type="InterPro" id="IPR016155">
    <property type="entry name" value="Mopterin_synth/thiamin_S_b"/>
</dbReference>
<organism evidence="1 2">
    <name type="scientific">Dyadobacter endophyticus</name>
    <dbReference type="NCBI Taxonomy" id="1749036"/>
    <lineage>
        <taxon>Bacteria</taxon>
        <taxon>Pseudomonadati</taxon>
        <taxon>Bacteroidota</taxon>
        <taxon>Cytophagia</taxon>
        <taxon>Cytophagales</taxon>
        <taxon>Spirosomataceae</taxon>
        <taxon>Dyadobacter</taxon>
    </lineage>
</organism>
<sequence>MEIILNGQAKQIAAPYTVGQLVSELFSANGKGIAVAINQSVVPKSDWPIRQLSPNDQITLITATQGG</sequence>
<dbReference type="Pfam" id="PF02597">
    <property type="entry name" value="ThiS"/>
    <property type="match status" value="1"/>
</dbReference>
<dbReference type="PANTHER" id="PTHR34472">
    <property type="entry name" value="SULFUR CARRIER PROTEIN THIS"/>
    <property type="match status" value="1"/>
</dbReference>
<dbReference type="InterPro" id="IPR010035">
    <property type="entry name" value="Thi_S"/>
</dbReference>
<dbReference type="InterPro" id="IPR003749">
    <property type="entry name" value="ThiS/MoaD-like"/>
</dbReference>
<dbReference type="InterPro" id="IPR012675">
    <property type="entry name" value="Beta-grasp_dom_sf"/>
</dbReference>
<dbReference type="NCBIfam" id="TIGR01683">
    <property type="entry name" value="thiS"/>
    <property type="match status" value="1"/>
</dbReference>
<proteinExistence type="predicted"/>
<comment type="caution">
    <text evidence="1">The sequence shown here is derived from an EMBL/GenBank/DDBJ whole genome shotgun (WGS) entry which is preliminary data.</text>
</comment>
<evidence type="ECO:0000313" key="1">
    <source>
        <dbReference type="EMBL" id="GGH43503.1"/>
    </source>
</evidence>
<dbReference type="SUPFAM" id="SSF54285">
    <property type="entry name" value="MoaD/ThiS"/>
    <property type="match status" value="1"/>
</dbReference>
<dbReference type="EMBL" id="BMIA01000003">
    <property type="protein sequence ID" value="GGH43503.1"/>
    <property type="molecule type" value="Genomic_DNA"/>
</dbReference>
<keyword evidence="2" id="KW-1185">Reference proteome</keyword>
<protein>
    <submittedName>
        <fullName evidence="1">Thiamine biosynthesis protein ThiS</fullName>
    </submittedName>
</protein>
<evidence type="ECO:0000313" key="2">
    <source>
        <dbReference type="Proteomes" id="UP000600214"/>
    </source>
</evidence>
<name>A0ABQ1Z1A9_9BACT</name>
<dbReference type="PANTHER" id="PTHR34472:SF1">
    <property type="entry name" value="SULFUR CARRIER PROTEIN THIS"/>
    <property type="match status" value="1"/>
</dbReference>
<dbReference type="CDD" id="cd00565">
    <property type="entry name" value="Ubl_ThiS"/>
    <property type="match status" value="1"/>
</dbReference>
<gene>
    <name evidence="1" type="primary">thiS</name>
    <name evidence="1" type="ORF">GCM10007423_40960</name>
</gene>
<dbReference type="RefSeq" id="WP_188935572.1">
    <property type="nucleotide sequence ID" value="NZ_BMIA01000003.1"/>
</dbReference>